<feature type="compositionally biased region" description="Acidic residues" evidence="1">
    <location>
        <begin position="579"/>
        <end position="590"/>
    </location>
</feature>
<feature type="compositionally biased region" description="Basic and acidic residues" evidence="1">
    <location>
        <begin position="553"/>
        <end position="563"/>
    </location>
</feature>
<dbReference type="AlphaFoldDB" id="A0A422PGH0"/>
<dbReference type="GeneID" id="40319007"/>
<feature type="compositionally biased region" description="Basic and acidic residues" evidence="1">
    <location>
        <begin position="591"/>
        <end position="605"/>
    </location>
</feature>
<accession>A0A422PGH0</accession>
<comment type="caution">
    <text evidence="2">The sequence shown here is derived from an EMBL/GenBank/DDBJ whole genome shotgun (WGS) entry which is preliminary data.</text>
</comment>
<evidence type="ECO:0000313" key="3">
    <source>
        <dbReference type="Proteomes" id="UP000284403"/>
    </source>
</evidence>
<feature type="region of interest" description="Disordered" evidence="1">
    <location>
        <begin position="1075"/>
        <end position="1095"/>
    </location>
</feature>
<feature type="compositionally biased region" description="Basic and acidic residues" evidence="1">
    <location>
        <begin position="698"/>
        <end position="709"/>
    </location>
</feature>
<evidence type="ECO:0000256" key="1">
    <source>
        <dbReference type="SAM" id="MobiDB-lite"/>
    </source>
</evidence>
<feature type="compositionally biased region" description="Low complexity" evidence="1">
    <location>
        <begin position="627"/>
        <end position="654"/>
    </location>
</feature>
<feature type="region of interest" description="Disordered" evidence="1">
    <location>
        <begin position="450"/>
        <end position="781"/>
    </location>
</feature>
<evidence type="ECO:0000313" key="2">
    <source>
        <dbReference type="EMBL" id="RNF16816.1"/>
    </source>
</evidence>
<feature type="compositionally biased region" description="Basic residues" evidence="1">
    <location>
        <begin position="529"/>
        <end position="539"/>
    </location>
</feature>
<sequence>MDLNPLEADYDLYTVDRTFVLSLFHGFCTAVPAEVRRQLATTEVDAVQHVLILRPRLTSFTHRCNISLRHPAVSMAARLYYNKQRAALEEERGPLGEDMAGNTSLHAGSTAARGSVMGRRYSRRVSLQGPAEFAKPITLQQLARNNWELVASCYDVMLRNSQPRRIATWAIASNEFVNDVICRYWERITVPPGDVELSPRFDLGHKSASVSVSLEGGNATYATRMTASQYVYLHLRIAGVLLPPSSLQAEILDSIILDLRMDATLSQSPAGLSFGRAPELYGNRANEDALAEDSQGLESSSEVSHCPGEDTLAQLTEIAGKSKVASDVNNFNTSLADLPDISFGQFWQSMLELSDNWTSTSHPMEHAAFLMELYCEVFAHEWDDEELALLKALRATTEARQQEDLLSLMDDEERSLYLLSEFNHMMWSIGEYAISGSSYQPSIPILRRPPSAGEVPTAASSLLPGSADKTRGSSRTSWRSEERQGSGLHRDKHRSSYRGSSDSRRRSESRRRSGDDEEIEGDEAEARRKSGRRGRRSRRGGKEGVGAGAGSLDRSEASEEESARRRRRKRHHGGSLEGGGDEGYESEELLEGERRLVGEARSGRERYRRSTSGRDGQRLSQHASGLSRQASGFSASASSRASAGPQLRRASSAGRARRRRSGSARVSRAEEEGEEEEEEEEEEAVEAGGVRRRRRTRGREDAKGHKRDEESESDEFSWGTASSSFYSRPDDELTPKSLAERQQERARRRQEQARRRQERAERQQERLEQRKQREEERRRLSALTPAEEISKRRDEIVRSLQAKGIYISGGILSDEDVLQLSENVFNEELLRRLLEGAGYATGEMKESDFLHILFGEQGPPPAGVSAAARGRVLDALRALPQRRPPETAYARLRRERQEKLLRERARAAAIAAAESQREERGRAREEAERSGSFFSAWLEEAESEGSEFLPVAPPQRPPRGKGEVLPIVQPPPPPEAELFAGLWPPSMRRGARRPTRAGLPPHLGALRGEEVALEVLPHLAREPPEGLHEHSPAQLALFYRDIEPHRPFKGRAPLAQPTSILGGTYHQLSTLRLSRGAGRRGTQDALAPQSSSPPRCAPVKLFSLTTKTSFAEALRESLRRYFDDKEYLENIYGSHAK</sequence>
<protein>
    <submittedName>
        <fullName evidence="2">Uncharacterized protein</fullName>
    </submittedName>
</protein>
<dbReference type="EMBL" id="MKKU01000282">
    <property type="protein sequence ID" value="RNF16816.1"/>
    <property type="molecule type" value="Genomic_DNA"/>
</dbReference>
<organism evidence="2 3">
    <name type="scientific">Trypanosoma conorhini</name>
    <dbReference type="NCBI Taxonomy" id="83891"/>
    <lineage>
        <taxon>Eukaryota</taxon>
        <taxon>Discoba</taxon>
        <taxon>Euglenozoa</taxon>
        <taxon>Kinetoplastea</taxon>
        <taxon>Metakinetoplastina</taxon>
        <taxon>Trypanosomatida</taxon>
        <taxon>Trypanosomatidae</taxon>
        <taxon>Trypanosoma</taxon>
    </lineage>
</organism>
<dbReference type="RefSeq" id="XP_029227931.1">
    <property type="nucleotide sequence ID" value="XM_029372295.1"/>
</dbReference>
<keyword evidence="3" id="KW-1185">Reference proteome</keyword>
<feature type="compositionally biased region" description="Basic residues" evidence="1">
    <location>
        <begin position="564"/>
        <end position="573"/>
    </location>
</feature>
<feature type="compositionally biased region" description="Basic and acidic residues" evidence="1">
    <location>
        <begin position="501"/>
        <end position="514"/>
    </location>
</feature>
<dbReference type="OrthoDB" id="273748at2759"/>
<proteinExistence type="predicted"/>
<dbReference type="Proteomes" id="UP000284403">
    <property type="component" value="Unassembled WGS sequence"/>
</dbReference>
<feature type="compositionally biased region" description="Basic and acidic residues" evidence="1">
    <location>
        <begin position="728"/>
        <end position="779"/>
    </location>
</feature>
<feature type="compositionally biased region" description="Acidic residues" evidence="1">
    <location>
        <begin position="671"/>
        <end position="685"/>
    </location>
</feature>
<gene>
    <name evidence="2" type="ORF">Tco025E_05396</name>
</gene>
<reference evidence="2 3" key="1">
    <citation type="journal article" date="2018" name="BMC Genomics">
        <title>Genomic comparison of Trypanosoma conorhini and Trypanosoma rangeli to Trypanosoma cruzi strains of high and low virulence.</title>
        <authorList>
            <person name="Bradwell K.R."/>
            <person name="Koparde V.N."/>
            <person name="Matveyev A.V."/>
            <person name="Serrano M.G."/>
            <person name="Alves J.M."/>
            <person name="Parikh H."/>
            <person name="Huang B."/>
            <person name="Lee V."/>
            <person name="Espinosa-Alvarez O."/>
            <person name="Ortiz P.A."/>
            <person name="Costa-Martins A.G."/>
            <person name="Teixeira M.M."/>
            <person name="Buck G.A."/>
        </authorList>
    </citation>
    <scope>NUCLEOTIDE SEQUENCE [LARGE SCALE GENOMIC DNA]</scope>
    <source>
        <strain evidence="2 3">025E</strain>
    </source>
</reference>
<name>A0A422PGH0_9TRYP</name>